<dbReference type="GO" id="GO:0016567">
    <property type="term" value="P:protein ubiquitination"/>
    <property type="evidence" value="ECO:0007669"/>
    <property type="project" value="TreeGrafter"/>
</dbReference>
<keyword evidence="7 12" id="KW-0863">Zinc-finger</keyword>
<keyword evidence="11" id="KW-0472">Membrane</keyword>
<evidence type="ECO:0000256" key="8">
    <source>
        <dbReference type="ARBA" id="ARBA00022786"/>
    </source>
</evidence>
<keyword evidence="10" id="KW-1133">Transmembrane helix</keyword>
<evidence type="ECO:0000259" key="13">
    <source>
        <dbReference type="PROSITE" id="PS50089"/>
    </source>
</evidence>
<sequence length="151" mass="16632">MVLHGWASFICSFMGIPSYYPPRSKHASSHDDHPRLSRIQEDASYGEALPGPASPSSSLQCSDGLESDACLCCVCLSGLKGAMDVDVLPCTHTFHRQCIDGWFSTGSSKWRTCPICRFKLDGGRGEAGSFRWEELTEEMAIWFSSFHVAGF</sequence>
<keyword evidence="9" id="KW-0862">Zinc</keyword>
<organism evidence="14 15">
    <name type="scientific">Trapa incisa</name>
    <dbReference type="NCBI Taxonomy" id="236973"/>
    <lineage>
        <taxon>Eukaryota</taxon>
        <taxon>Viridiplantae</taxon>
        <taxon>Streptophyta</taxon>
        <taxon>Embryophyta</taxon>
        <taxon>Tracheophyta</taxon>
        <taxon>Spermatophyta</taxon>
        <taxon>Magnoliopsida</taxon>
        <taxon>eudicotyledons</taxon>
        <taxon>Gunneridae</taxon>
        <taxon>Pentapetalae</taxon>
        <taxon>rosids</taxon>
        <taxon>malvids</taxon>
        <taxon>Myrtales</taxon>
        <taxon>Lythraceae</taxon>
        <taxon>Trapa</taxon>
    </lineage>
</organism>
<keyword evidence="8" id="KW-0833">Ubl conjugation pathway</keyword>
<dbReference type="GO" id="GO:0061630">
    <property type="term" value="F:ubiquitin protein ligase activity"/>
    <property type="evidence" value="ECO:0007669"/>
    <property type="project" value="UniProtKB-EC"/>
</dbReference>
<dbReference type="Gene3D" id="3.30.40.10">
    <property type="entry name" value="Zinc/RING finger domain, C3HC4 (zinc finger)"/>
    <property type="match status" value="1"/>
</dbReference>
<evidence type="ECO:0000256" key="1">
    <source>
        <dbReference type="ARBA" id="ARBA00000900"/>
    </source>
</evidence>
<dbReference type="GO" id="GO:0008270">
    <property type="term" value="F:zinc ion binding"/>
    <property type="evidence" value="ECO:0007669"/>
    <property type="project" value="UniProtKB-KW"/>
</dbReference>
<evidence type="ECO:0000313" key="15">
    <source>
        <dbReference type="Proteomes" id="UP001345219"/>
    </source>
</evidence>
<evidence type="ECO:0000256" key="4">
    <source>
        <dbReference type="ARBA" id="ARBA00022679"/>
    </source>
</evidence>
<dbReference type="PANTHER" id="PTHR45977">
    <property type="entry name" value="TARGET OF ERK KINASE MPK-1"/>
    <property type="match status" value="1"/>
</dbReference>
<dbReference type="GO" id="GO:0000325">
    <property type="term" value="C:plant-type vacuole"/>
    <property type="evidence" value="ECO:0007669"/>
    <property type="project" value="TreeGrafter"/>
</dbReference>
<dbReference type="AlphaFoldDB" id="A0AAN7QV58"/>
<dbReference type="SMART" id="SM00744">
    <property type="entry name" value="RINGv"/>
    <property type="match status" value="1"/>
</dbReference>
<evidence type="ECO:0000256" key="7">
    <source>
        <dbReference type="ARBA" id="ARBA00022771"/>
    </source>
</evidence>
<dbReference type="SMART" id="SM00184">
    <property type="entry name" value="RING"/>
    <property type="match status" value="1"/>
</dbReference>
<evidence type="ECO:0000256" key="10">
    <source>
        <dbReference type="ARBA" id="ARBA00022989"/>
    </source>
</evidence>
<dbReference type="EC" id="2.3.2.27" evidence="3"/>
<keyword evidence="6" id="KW-0479">Metal-binding</keyword>
<keyword evidence="4" id="KW-0808">Transferase</keyword>
<evidence type="ECO:0000313" key="14">
    <source>
        <dbReference type="EMBL" id="KAK4781114.1"/>
    </source>
</evidence>
<evidence type="ECO:0000256" key="5">
    <source>
        <dbReference type="ARBA" id="ARBA00022692"/>
    </source>
</evidence>
<dbReference type="GO" id="GO:0006511">
    <property type="term" value="P:ubiquitin-dependent protein catabolic process"/>
    <property type="evidence" value="ECO:0007669"/>
    <property type="project" value="TreeGrafter"/>
</dbReference>
<evidence type="ECO:0000256" key="6">
    <source>
        <dbReference type="ARBA" id="ARBA00022723"/>
    </source>
</evidence>
<dbReference type="PANTHER" id="PTHR45977:SF13">
    <property type="entry name" value="GB|AAF27103.1"/>
    <property type="match status" value="1"/>
</dbReference>
<dbReference type="EMBL" id="JAXIOK010000001">
    <property type="protein sequence ID" value="KAK4781114.1"/>
    <property type="molecule type" value="Genomic_DNA"/>
</dbReference>
<comment type="caution">
    <text evidence="14">The sequence shown here is derived from an EMBL/GenBank/DDBJ whole genome shotgun (WGS) entry which is preliminary data.</text>
</comment>
<name>A0AAN7QV58_9MYRT</name>
<comment type="catalytic activity">
    <reaction evidence="1">
        <text>S-ubiquitinyl-[E2 ubiquitin-conjugating enzyme]-L-cysteine + [acceptor protein]-L-lysine = [E2 ubiquitin-conjugating enzyme]-L-cysteine + N(6)-ubiquitinyl-[acceptor protein]-L-lysine.</text>
        <dbReference type="EC" id="2.3.2.27"/>
    </reaction>
</comment>
<reference evidence="14 15" key="1">
    <citation type="journal article" date="2023" name="Hortic Res">
        <title>Pangenome of water caltrop reveals structural variations and asymmetric subgenome divergence after allopolyploidization.</title>
        <authorList>
            <person name="Zhang X."/>
            <person name="Chen Y."/>
            <person name="Wang L."/>
            <person name="Yuan Y."/>
            <person name="Fang M."/>
            <person name="Shi L."/>
            <person name="Lu R."/>
            <person name="Comes H.P."/>
            <person name="Ma Y."/>
            <person name="Chen Y."/>
            <person name="Huang G."/>
            <person name="Zhou Y."/>
            <person name="Zheng Z."/>
            <person name="Qiu Y."/>
        </authorList>
    </citation>
    <scope>NUCLEOTIDE SEQUENCE [LARGE SCALE GENOMIC DNA]</scope>
    <source>
        <tissue evidence="14">Roots</tissue>
    </source>
</reference>
<dbReference type="Pfam" id="PF13639">
    <property type="entry name" value="zf-RING_2"/>
    <property type="match status" value="1"/>
</dbReference>
<feature type="domain" description="RING-type" evidence="13">
    <location>
        <begin position="72"/>
        <end position="117"/>
    </location>
</feature>
<dbReference type="InterPro" id="IPR011016">
    <property type="entry name" value="Znf_RING-CH"/>
</dbReference>
<dbReference type="Proteomes" id="UP001345219">
    <property type="component" value="Chromosome 13"/>
</dbReference>
<evidence type="ECO:0000256" key="2">
    <source>
        <dbReference type="ARBA" id="ARBA00004141"/>
    </source>
</evidence>
<proteinExistence type="predicted"/>
<gene>
    <name evidence="14" type="ORF">SAY87_017220</name>
</gene>
<dbReference type="PROSITE" id="PS50089">
    <property type="entry name" value="ZF_RING_2"/>
    <property type="match status" value="1"/>
</dbReference>
<evidence type="ECO:0000256" key="9">
    <source>
        <dbReference type="ARBA" id="ARBA00022833"/>
    </source>
</evidence>
<dbReference type="SUPFAM" id="SSF57850">
    <property type="entry name" value="RING/U-box"/>
    <property type="match status" value="1"/>
</dbReference>
<evidence type="ECO:0000256" key="11">
    <source>
        <dbReference type="ARBA" id="ARBA00023136"/>
    </source>
</evidence>
<evidence type="ECO:0000256" key="3">
    <source>
        <dbReference type="ARBA" id="ARBA00012483"/>
    </source>
</evidence>
<dbReference type="InterPro" id="IPR001841">
    <property type="entry name" value="Znf_RING"/>
</dbReference>
<keyword evidence="15" id="KW-1185">Reference proteome</keyword>
<comment type="subcellular location">
    <subcellularLocation>
        <location evidence="2">Membrane</location>
        <topology evidence="2">Multi-pass membrane protein</topology>
    </subcellularLocation>
</comment>
<dbReference type="GO" id="GO:0016020">
    <property type="term" value="C:membrane"/>
    <property type="evidence" value="ECO:0007669"/>
    <property type="project" value="UniProtKB-SubCell"/>
</dbReference>
<dbReference type="InterPro" id="IPR013083">
    <property type="entry name" value="Znf_RING/FYVE/PHD"/>
</dbReference>
<accession>A0AAN7QV58</accession>
<evidence type="ECO:0000256" key="12">
    <source>
        <dbReference type="PROSITE-ProRule" id="PRU00175"/>
    </source>
</evidence>
<protein>
    <recommendedName>
        <fullName evidence="3">RING-type E3 ubiquitin transferase</fullName>
        <ecNumber evidence="3">2.3.2.27</ecNumber>
    </recommendedName>
</protein>
<keyword evidence="5" id="KW-0812">Transmembrane</keyword>